<dbReference type="PANTHER" id="PTHR46481">
    <property type="entry name" value="ZINC FINGER BED DOMAIN-CONTAINING PROTEIN 4"/>
    <property type="match status" value="1"/>
</dbReference>
<keyword evidence="3" id="KW-0863">Zinc-finger</keyword>
<organism evidence="6 7">
    <name type="scientific">Striga hermonthica</name>
    <name type="common">Purple witchweed</name>
    <name type="synonym">Buchnera hermonthica</name>
    <dbReference type="NCBI Taxonomy" id="68872"/>
    <lineage>
        <taxon>Eukaryota</taxon>
        <taxon>Viridiplantae</taxon>
        <taxon>Streptophyta</taxon>
        <taxon>Embryophyta</taxon>
        <taxon>Tracheophyta</taxon>
        <taxon>Spermatophyta</taxon>
        <taxon>Magnoliopsida</taxon>
        <taxon>eudicotyledons</taxon>
        <taxon>Gunneridae</taxon>
        <taxon>Pentapetalae</taxon>
        <taxon>asterids</taxon>
        <taxon>lamiids</taxon>
        <taxon>Lamiales</taxon>
        <taxon>Orobanchaceae</taxon>
        <taxon>Buchnereae</taxon>
        <taxon>Striga</taxon>
    </lineage>
</organism>
<proteinExistence type="predicted"/>
<keyword evidence="7" id="KW-1185">Reference proteome</keyword>
<dbReference type="PANTHER" id="PTHR46481:SF10">
    <property type="entry name" value="ZINC FINGER BED DOMAIN-CONTAINING PROTEIN 39"/>
    <property type="match status" value="1"/>
</dbReference>
<dbReference type="GO" id="GO:0008270">
    <property type="term" value="F:zinc ion binding"/>
    <property type="evidence" value="ECO:0007669"/>
    <property type="project" value="UniProtKB-KW"/>
</dbReference>
<reference evidence="6" key="1">
    <citation type="submission" date="2019-12" db="EMBL/GenBank/DDBJ databases">
        <authorList>
            <person name="Scholes J."/>
        </authorList>
    </citation>
    <scope>NUCLEOTIDE SEQUENCE</scope>
</reference>
<comment type="caution">
    <text evidence="6">The sequence shown here is derived from an EMBL/GenBank/DDBJ whole genome shotgun (WGS) entry which is preliminary data.</text>
</comment>
<keyword evidence="2" id="KW-0479">Metal-binding</keyword>
<accession>A0A9N7RJQ1</accession>
<dbReference type="Proteomes" id="UP001153555">
    <property type="component" value="Unassembled WGS sequence"/>
</dbReference>
<sequence>MAGSSSTSGTEHPSESGSDAVVLHENFAQNLAEFVAVENLPLDLGSGPPFEHLCRSLNPAAERVPTATLTRTVKSSYRESKKALIEQLACVKTQVSISVEIWRDYWQVHSYISVTCHWIDDSWSIQRRLLGFRLLQGAHTAENICRTVLSVLAEYDLLGKIFSILFECVGSNVASIEDLKPTFESLVGCRAFPFVDVCRVLSLCARDGLQQVELQLGPIRQAIGYLWSNPQVMNQWSKFCKTNNTKSEKFSREIPTRWDSTYLLLQQFLKHKELLRRFFALNVKGTLLFPNQWAVCEKVCVLLEKFYEGIQLISNDHYSNPSSLLTFVGYISWNLNKYYKDEDLKHCVEAMRSRLGKHGLNLPVINLVANVLDPRIRLGNLKHRLTMYYDNLIPVKDEHSPDPGIIESNVRQHLNDFYLEYKSKKLWKRAGDKGKHT</sequence>
<dbReference type="InterPro" id="IPR012337">
    <property type="entry name" value="RNaseH-like_sf"/>
</dbReference>
<evidence type="ECO:0000256" key="4">
    <source>
        <dbReference type="ARBA" id="ARBA00022833"/>
    </source>
</evidence>
<dbReference type="EMBL" id="CACSLK010027840">
    <property type="protein sequence ID" value="CAA0833573.1"/>
    <property type="molecule type" value="Genomic_DNA"/>
</dbReference>
<evidence type="ECO:0000256" key="1">
    <source>
        <dbReference type="ARBA" id="ARBA00004123"/>
    </source>
</evidence>
<keyword evidence="5" id="KW-0539">Nucleus</keyword>
<evidence type="ECO:0000256" key="5">
    <source>
        <dbReference type="ARBA" id="ARBA00023242"/>
    </source>
</evidence>
<dbReference type="SUPFAM" id="SSF53098">
    <property type="entry name" value="Ribonuclease H-like"/>
    <property type="match status" value="1"/>
</dbReference>
<evidence type="ECO:0000256" key="3">
    <source>
        <dbReference type="ARBA" id="ARBA00022771"/>
    </source>
</evidence>
<keyword evidence="4" id="KW-0862">Zinc</keyword>
<dbReference type="OrthoDB" id="912513at2759"/>
<evidence type="ECO:0000313" key="6">
    <source>
        <dbReference type="EMBL" id="CAA0833573.1"/>
    </source>
</evidence>
<dbReference type="InterPro" id="IPR052035">
    <property type="entry name" value="ZnF_BED_domain_contain"/>
</dbReference>
<protein>
    <submittedName>
        <fullName evidence="6">Uncharacterized protein</fullName>
    </submittedName>
</protein>
<evidence type="ECO:0000256" key="2">
    <source>
        <dbReference type="ARBA" id="ARBA00022723"/>
    </source>
</evidence>
<comment type="subcellular location">
    <subcellularLocation>
        <location evidence="1">Nucleus</location>
    </subcellularLocation>
</comment>
<evidence type="ECO:0000313" key="7">
    <source>
        <dbReference type="Proteomes" id="UP001153555"/>
    </source>
</evidence>
<dbReference type="AlphaFoldDB" id="A0A9N7RJQ1"/>
<dbReference type="GO" id="GO:0005634">
    <property type="term" value="C:nucleus"/>
    <property type="evidence" value="ECO:0007669"/>
    <property type="project" value="UniProtKB-SubCell"/>
</dbReference>
<gene>
    <name evidence="6" type="ORF">SHERM_28831</name>
</gene>
<name>A0A9N7RJQ1_STRHE</name>